<evidence type="ECO:0000256" key="3">
    <source>
        <dbReference type="ARBA" id="ARBA00022840"/>
    </source>
</evidence>
<evidence type="ECO:0000259" key="4">
    <source>
        <dbReference type="PROSITE" id="PS50893"/>
    </source>
</evidence>
<dbReference type="PANTHER" id="PTHR42734">
    <property type="entry name" value="METAL TRANSPORT SYSTEM ATP-BINDING PROTEIN TM_0124-RELATED"/>
    <property type="match status" value="1"/>
</dbReference>
<protein>
    <submittedName>
        <fullName evidence="5">ATP-binding cassette domain-containing protein</fullName>
    </submittedName>
</protein>
<evidence type="ECO:0000256" key="2">
    <source>
        <dbReference type="ARBA" id="ARBA00022741"/>
    </source>
</evidence>
<dbReference type="PROSITE" id="PS50893">
    <property type="entry name" value="ABC_TRANSPORTER_2"/>
    <property type="match status" value="1"/>
</dbReference>
<dbReference type="InterPro" id="IPR050153">
    <property type="entry name" value="Metal_Ion_Import_ABC"/>
</dbReference>
<sequence length="223" mass="23931">MDIVEVRDLSFGYTSTPVLRHVDFTLAEGESCCISGENGSGKSTLLRLLLGELSGYTGTINLFGQAISHTGSFSEVGYVPQANVLSRVAFPVTCQEMVAMGLAGEFGFVKIPRKAHLDRATAALERMGLAAYAATPFNELSGGLQQRVMIARALANTPRLLVLDEPTAGVDHESKVSFLKTLEEVSSSGEIALILVTHETELVVSHVSFDRELRMVEGSLLDA</sequence>
<dbReference type="SUPFAM" id="SSF52540">
    <property type="entry name" value="P-loop containing nucleoside triphosphate hydrolases"/>
    <property type="match status" value="1"/>
</dbReference>
<keyword evidence="6" id="KW-1185">Reference proteome</keyword>
<proteinExistence type="predicted"/>
<organism evidence="5 6">
    <name type="scientific">Collinsella ureilytica</name>
    <dbReference type="NCBI Taxonomy" id="2869515"/>
    <lineage>
        <taxon>Bacteria</taxon>
        <taxon>Bacillati</taxon>
        <taxon>Actinomycetota</taxon>
        <taxon>Coriobacteriia</taxon>
        <taxon>Coriobacteriales</taxon>
        <taxon>Coriobacteriaceae</taxon>
        <taxon>Collinsella</taxon>
    </lineage>
</organism>
<comment type="caution">
    <text evidence="5">The sequence shown here is derived from an EMBL/GenBank/DDBJ whole genome shotgun (WGS) entry which is preliminary data.</text>
</comment>
<feature type="domain" description="ABC transporter" evidence="4">
    <location>
        <begin position="4"/>
        <end position="223"/>
    </location>
</feature>
<accession>A0ABS7MIT8</accession>
<dbReference type="RefSeq" id="WP_222199061.1">
    <property type="nucleotide sequence ID" value="NZ_JAIMFO010000005.1"/>
</dbReference>
<reference evidence="5 6" key="1">
    <citation type="submission" date="2021-08" db="EMBL/GenBank/DDBJ databases">
        <title>Collinsella faecalis sp. nov. isolated from swine faeces.</title>
        <authorList>
            <person name="Oh B.S."/>
            <person name="Lee J.H."/>
        </authorList>
    </citation>
    <scope>NUCLEOTIDE SEQUENCE [LARGE SCALE GENOMIC DNA]</scope>
    <source>
        <strain evidence="5 6">AGMB00827</strain>
    </source>
</reference>
<dbReference type="SMART" id="SM00382">
    <property type="entry name" value="AAA"/>
    <property type="match status" value="1"/>
</dbReference>
<dbReference type="InterPro" id="IPR027417">
    <property type="entry name" value="P-loop_NTPase"/>
</dbReference>
<gene>
    <name evidence="5" type="ORF">K6V98_02785</name>
</gene>
<keyword evidence="1" id="KW-0813">Transport</keyword>
<dbReference type="EMBL" id="JAIMFO010000005">
    <property type="protein sequence ID" value="MBY4797292.1"/>
    <property type="molecule type" value="Genomic_DNA"/>
</dbReference>
<evidence type="ECO:0000313" key="5">
    <source>
        <dbReference type="EMBL" id="MBY4797292.1"/>
    </source>
</evidence>
<dbReference type="Pfam" id="PF00005">
    <property type="entry name" value="ABC_tran"/>
    <property type="match status" value="1"/>
</dbReference>
<dbReference type="InterPro" id="IPR003439">
    <property type="entry name" value="ABC_transporter-like_ATP-bd"/>
</dbReference>
<dbReference type="Gene3D" id="3.40.50.300">
    <property type="entry name" value="P-loop containing nucleotide triphosphate hydrolases"/>
    <property type="match status" value="1"/>
</dbReference>
<evidence type="ECO:0000256" key="1">
    <source>
        <dbReference type="ARBA" id="ARBA00022448"/>
    </source>
</evidence>
<keyword evidence="2" id="KW-0547">Nucleotide-binding</keyword>
<name>A0ABS7MIT8_9ACTN</name>
<keyword evidence="3 5" id="KW-0067">ATP-binding</keyword>
<dbReference type="Proteomes" id="UP000700908">
    <property type="component" value="Unassembled WGS sequence"/>
</dbReference>
<dbReference type="GO" id="GO:0005524">
    <property type="term" value="F:ATP binding"/>
    <property type="evidence" value="ECO:0007669"/>
    <property type="project" value="UniProtKB-KW"/>
</dbReference>
<dbReference type="InterPro" id="IPR003593">
    <property type="entry name" value="AAA+_ATPase"/>
</dbReference>
<evidence type="ECO:0000313" key="6">
    <source>
        <dbReference type="Proteomes" id="UP000700908"/>
    </source>
</evidence>